<evidence type="ECO:0000259" key="5">
    <source>
        <dbReference type="PROSITE" id="PS50931"/>
    </source>
</evidence>
<evidence type="ECO:0000256" key="1">
    <source>
        <dbReference type="ARBA" id="ARBA00009437"/>
    </source>
</evidence>
<dbReference type="InterPro" id="IPR050950">
    <property type="entry name" value="HTH-type_LysR_regulators"/>
</dbReference>
<proteinExistence type="inferred from homology"/>
<protein>
    <submittedName>
        <fullName evidence="6">DNA-binding transcriptional LysR family regulator</fullName>
    </submittedName>
</protein>
<keyword evidence="4" id="KW-0804">Transcription</keyword>
<evidence type="ECO:0000256" key="2">
    <source>
        <dbReference type="ARBA" id="ARBA00023015"/>
    </source>
</evidence>
<organism evidence="6 7">
    <name type="scientific">Sphingobium xenophagum</name>
    <dbReference type="NCBI Taxonomy" id="121428"/>
    <lineage>
        <taxon>Bacteria</taxon>
        <taxon>Pseudomonadati</taxon>
        <taxon>Pseudomonadota</taxon>
        <taxon>Alphaproteobacteria</taxon>
        <taxon>Sphingomonadales</taxon>
        <taxon>Sphingomonadaceae</taxon>
        <taxon>Sphingobium</taxon>
    </lineage>
</organism>
<name>A0ABU1X297_SPHXE</name>
<dbReference type="Proteomes" id="UP001267638">
    <property type="component" value="Unassembled WGS sequence"/>
</dbReference>
<comment type="similarity">
    <text evidence="1">Belongs to the LysR transcriptional regulatory family.</text>
</comment>
<dbReference type="InterPro" id="IPR036388">
    <property type="entry name" value="WH-like_DNA-bd_sf"/>
</dbReference>
<dbReference type="EMBL" id="JAVDWV010000011">
    <property type="protein sequence ID" value="MDR7155708.1"/>
    <property type="molecule type" value="Genomic_DNA"/>
</dbReference>
<comment type="caution">
    <text evidence="6">The sequence shown here is derived from an EMBL/GenBank/DDBJ whole genome shotgun (WGS) entry which is preliminary data.</text>
</comment>
<dbReference type="PANTHER" id="PTHR30419">
    <property type="entry name" value="HTH-TYPE TRANSCRIPTIONAL REGULATOR YBHD"/>
    <property type="match status" value="1"/>
</dbReference>
<accession>A0ABU1X297</accession>
<dbReference type="PROSITE" id="PS50931">
    <property type="entry name" value="HTH_LYSR"/>
    <property type="match status" value="1"/>
</dbReference>
<dbReference type="Gene3D" id="1.10.10.10">
    <property type="entry name" value="Winged helix-like DNA-binding domain superfamily/Winged helix DNA-binding domain"/>
    <property type="match status" value="1"/>
</dbReference>
<dbReference type="SUPFAM" id="SSF53850">
    <property type="entry name" value="Periplasmic binding protein-like II"/>
    <property type="match status" value="1"/>
</dbReference>
<keyword evidence="2" id="KW-0805">Transcription regulation</keyword>
<dbReference type="SUPFAM" id="SSF46785">
    <property type="entry name" value="Winged helix' DNA-binding domain"/>
    <property type="match status" value="1"/>
</dbReference>
<feature type="domain" description="HTH lysR-type" evidence="5">
    <location>
        <begin position="1"/>
        <end position="58"/>
    </location>
</feature>
<dbReference type="InterPro" id="IPR005119">
    <property type="entry name" value="LysR_subst-bd"/>
</dbReference>
<evidence type="ECO:0000256" key="4">
    <source>
        <dbReference type="ARBA" id="ARBA00023163"/>
    </source>
</evidence>
<gene>
    <name evidence="6" type="ORF">J2W40_002544</name>
</gene>
<keyword evidence="3 6" id="KW-0238">DNA-binding</keyword>
<keyword evidence="7" id="KW-1185">Reference proteome</keyword>
<dbReference type="PANTHER" id="PTHR30419:SF30">
    <property type="entry name" value="LYSR FAMILY TRANSCRIPTIONAL REGULATOR"/>
    <property type="match status" value="1"/>
</dbReference>
<evidence type="ECO:0000256" key="3">
    <source>
        <dbReference type="ARBA" id="ARBA00023125"/>
    </source>
</evidence>
<dbReference type="PRINTS" id="PR00039">
    <property type="entry name" value="HTHLYSR"/>
</dbReference>
<dbReference type="Pfam" id="PF03466">
    <property type="entry name" value="LysR_substrate"/>
    <property type="match status" value="1"/>
</dbReference>
<sequence>MKLSNIRDILAVAETGSLRSASRKIGITQPTITRSIRDAENELGLELFTRTVSGAMPTELGRIFIRRAKAIQNELRKIQEELAQARGELTGEVSIAMSPAAAIALLPSVLGTFERKFPRATLKLTESLLEPIESEIIEGAVDFFVGPYLKEITTTALQVETLFENRRVVVGRSGHPLAGSTSLEMLRDARWVRPSFAVRRDEIEFEAIFERADLPPPNIAVQARSTIMTLLTVANSDMLSVFPAQWLDLAERNFGVEIIPLKTALHAAPICVIRRGGLPLTPLAEAVYDMIQKAGLNYRLQRSANVAA</sequence>
<dbReference type="GO" id="GO:0003677">
    <property type="term" value="F:DNA binding"/>
    <property type="evidence" value="ECO:0007669"/>
    <property type="project" value="UniProtKB-KW"/>
</dbReference>
<dbReference type="Pfam" id="PF00126">
    <property type="entry name" value="HTH_1"/>
    <property type="match status" value="1"/>
</dbReference>
<evidence type="ECO:0000313" key="6">
    <source>
        <dbReference type="EMBL" id="MDR7155708.1"/>
    </source>
</evidence>
<evidence type="ECO:0000313" key="7">
    <source>
        <dbReference type="Proteomes" id="UP001267638"/>
    </source>
</evidence>
<dbReference type="InterPro" id="IPR036390">
    <property type="entry name" value="WH_DNA-bd_sf"/>
</dbReference>
<dbReference type="InterPro" id="IPR000847">
    <property type="entry name" value="LysR_HTH_N"/>
</dbReference>
<dbReference type="RefSeq" id="WP_310225258.1">
    <property type="nucleotide sequence ID" value="NZ_JAVDWV010000011.1"/>
</dbReference>
<reference evidence="6 7" key="1">
    <citation type="submission" date="2023-07" db="EMBL/GenBank/DDBJ databases">
        <title>Sorghum-associated microbial communities from plants grown in Nebraska, USA.</title>
        <authorList>
            <person name="Schachtman D."/>
        </authorList>
    </citation>
    <scope>NUCLEOTIDE SEQUENCE [LARGE SCALE GENOMIC DNA]</scope>
    <source>
        <strain evidence="6 7">4256</strain>
    </source>
</reference>
<dbReference type="Gene3D" id="3.40.190.290">
    <property type="match status" value="1"/>
</dbReference>